<keyword evidence="7" id="KW-1185">Reference proteome</keyword>
<sequence>MKILLIVGYRVFLHPLRNFPGPFAARFTSAYGTFFVWRRTFHIDSLRLHEKYAGPVVRIAPNRLIFNSATALQDMYNNPKVVKGSSYSTQRQSAKGTPNLFNTIDKEAHSKKRRIIGPVISERSMRVFEPDMLRQIDAFLLRLLRSSRIDKFVNTTPPCERLAVDIIGQLAFGYPLNTQNDPTHRVIVEGLKTRGRRSSLYFFWPDLKILEPLFNWIEGKNTLDGLYRSVRTMIQARMAIPKDAKHDFFALASGKLSTREPGLISKDLWAEAVFFIAAGGSTTSTALSGMFFYLSRNPDVYARLASEIRSTFSSRCDIRAGHELHNCKYLRAVIDETMRMSPSSLGPAWRSQDPASIAAGEVFTVDGHVIPPGTQVGSSRYAVQHNEAFFPEPFKFQPERWLSSEDDSPEDQEARAAMRRAFAPFSLGDRSCAGKAMAYLEMSLTIAKTMWYFGFKKTPGEAGNLGETLGRPDEFQLYYSLVVENDGPNLVFTPRGEHWRDLEPSDSTSL</sequence>
<gene>
    <name evidence="6" type="ORF">DM02DRAFT_531812</name>
</gene>
<keyword evidence="2 4" id="KW-0479">Metal-binding</keyword>
<dbReference type="Proteomes" id="UP000244855">
    <property type="component" value="Unassembled WGS sequence"/>
</dbReference>
<dbReference type="InterPro" id="IPR001128">
    <property type="entry name" value="Cyt_P450"/>
</dbReference>
<evidence type="ECO:0000256" key="4">
    <source>
        <dbReference type="PIRSR" id="PIRSR602401-1"/>
    </source>
</evidence>
<dbReference type="Pfam" id="PF00067">
    <property type="entry name" value="p450"/>
    <property type="match status" value="1"/>
</dbReference>
<dbReference type="AlphaFoldDB" id="A0A2V1DIY2"/>
<evidence type="ECO:0000256" key="2">
    <source>
        <dbReference type="ARBA" id="ARBA00022723"/>
    </source>
</evidence>
<feature type="binding site" description="axial binding residue" evidence="4">
    <location>
        <position position="432"/>
    </location>
    <ligand>
        <name>heme</name>
        <dbReference type="ChEBI" id="CHEBI:30413"/>
    </ligand>
    <ligandPart>
        <name>Fe</name>
        <dbReference type="ChEBI" id="CHEBI:18248"/>
    </ligandPart>
</feature>
<keyword evidence="3 4" id="KW-0408">Iron</keyword>
<comment type="similarity">
    <text evidence="5">Belongs to the cytochrome P450 family.</text>
</comment>
<dbReference type="GO" id="GO:0020037">
    <property type="term" value="F:heme binding"/>
    <property type="evidence" value="ECO:0007669"/>
    <property type="project" value="InterPro"/>
</dbReference>
<accession>A0A2V1DIY2</accession>
<dbReference type="PANTHER" id="PTHR24305:SF226">
    <property type="entry name" value="CYTOCHROME P450 MONOOXYGENASE"/>
    <property type="match status" value="1"/>
</dbReference>
<keyword evidence="5" id="KW-0560">Oxidoreductase</keyword>
<dbReference type="InterPro" id="IPR036396">
    <property type="entry name" value="Cyt_P450_sf"/>
</dbReference>
<dbReference type="InterPro" id="IPR017972">
    <property type="entry name" value="Cyt_P450_CS"/>
</dbReference>
<organism evidence="6 7">
    <name type="scientific">Periconia macrospinosa</name>
    <dbReference type="NCBI Taxonomy" id="97972"/>
    <lineage>
        <taxon>Eukaryota</taxon>
        <taxon>Fungi</taxon>
        <taxon>Dikarya</taxon>
        <taxon>Ascomycota</taxon>
        <taxon>Pezizomycotina</taxon>
        <taxon>Dothideomycetes</taxon>
        <taxon>Pleosporomycetidae</taxon>
        <taxon>Pleosporales</taxon>
        <taxon>Massarineae</taxon>
        <taxon>Periconiaceae</taxon>
        <taxon>Periconia</taxon>
    </lineage>
</organism>
<dbReference type="GO" id="GO:0005506">
    <property type="term" value="F:iron ion binding"/>
    <property type="evidence" value="ECO:0007669"/>
    <property type="project" value="InterPro"/>
</dbReference>
<reference evidence="6 7" key="1">
    <citation type="journal article" date="2018" name="Sci. Rep.">
        <title>Comparative genomics provides insights into the lifestyle and reveals functional heterogeneity of dark septate endophytic fungi.</title>
        <authorList>
            <person name="Knapp D.G."/>
            <person name="Nemeth J.B."/>
            <person name="Barry K."/>
            <person name="Hainaut M."/>
            <person name="Henrissat B."/>
            <person name="Johnson J."/>
            <person name="Kuo A."/>
            <person name="Lim J.H.P."/>
            <person name="Lipzen A."/>
            <person name="Nolan M."/>
            <person name="Ohm R.A."/>
            <person name="Tamas L."/>
            <person name="Grigoriev I.V."/>
            <person name="Spatafora J.W."/>
            <person name="Nagy L.G."/>
            <person name="Kovacs G.M."/>
        </authorList>
    </citation>
    <scope>NUCLEOTIDE SEQUENCE [LARGE SCALE GENOMIC DNA]</scope>
    <source>
        <strain evidence="6 7">DSE2036</strain>
    </source>
</reference>
<evidence type="ECO:0000313" key="7">
    <source>
        <dbReference type="Proteomes" id="UP000244855"/>
    </source>
</evidence>
<proteinExistence type="inferred from homology"/>
<dbReference type="OrthoDB" id="1470350at2759"/>
<dbReference type="PRINTS" id="PR00463">
    <property type="entry name" value="EP450I"/>
</dbReference>
<evidence type="ECO:0000256" key="3">
    <source>
        <dbReference type="ARBA" id="ARBA00023004"/>
    </source>
</evidence>
<dbReference type="InterPro" id="IPR050121">
    <property type="entry name" value="Cytochrome_P450_monoxygenase"/>
</dbReference>
<dbReference type="PRINTS" id="PR00385">
    <property type="entry name" value="P450"/>
</dbReference>
<dbReference type="GO" id="GO:0016705">
    <property type="term" value="F:oxidoreductase activity, acting on paired donors, with incorporation or reduction of molecular oxygen"/>
    <property type="evidence" value="ECO:0007669"/>
    <property type="project" value="InterPro"/>
</dbReference>
<dbReference type="Gene3D" id="1.10.630.10">
    <property type="entry name" value="Cytochrome P450"/>
    <property type="match status" value="1"/>
</dbReference>
<name>A0A2V1DIY2_9PLEO</name>
<dbReference type="GO" id="GO:0004497">
    <property type="term" value="F:monooxygenase activity"/>
    <property type="evidence" value="ECO:0007669"/>
    <property type="project" value="UniProtKB-KW"/>
</dbReference>
<dbReference type="STRING" id="97972.A0A2V1DIY2"/>
<keyword evidence="5" id="KW-0503">Monooxygenase</keyword>
<keyword evidence="4 5" id="KW-0349">Heme</keyword>
<comment type="cofactor">
    <cofactor evidence="1 4">
        <name>heme</name>
        <dbReference type="ChEBI" id="CHEBI:30413"/>
    </cofactor>
</comment>
<protein>
    <submittedName>
        <fullName evidence="6">Cytochrome P450</fullName>
    </submittedName>
</protein>
<dbReference type="PROSITE" id="PS00086">
    <property type="entry name" value="CYTOCHROME_P450"/>
    <property type="match status" value="1"/>
</dbReference>
<dbReference type="InterPro" id="IPR002401">
    <property type="entry name" value="Cyt_P450_E_grp-I"/>
</dbReference>
<evidence type="ECO:0000256" key="5">
    <source>
        <dbReference type="RuleBase" id="RU000461"/>
    </source>
</evidence>
<dbReference type="SUPFAM" id="SSF48264">
    <property type="entry name" value="Cytochrome P450"/>
    <property type="match status" value="1"/>
</dbReference>
<dbReference type="EMBL" id="KZ805421">
    <property type="protein sequence ID" value="PVH98080.1"/>
    <property type="molecule type" value="Genomic_DNA"/>
</dbReference>
<dbReference type="PANTHER" id="PTHR24305">
    <property type="entry name" value="CYTOCHROME P450"/>
    <property type="match status" value="1"/>
</dbReference>
<evidence type="ECO:0000313" key="6">
    <source>
        <dbReference type="EMBL" id="PVH98080.1"/>
    </source>
</evidence>
<evidence type="ECO:0000256" key="1">
    <source>
        <dbReference type="ARBA" id="ARBA00001971"/>
    </source>
</evidence>